<dbReference type="GO" id="GO:0030016">
    <property type="term" value="C:myofibril"/>
    <property type="evidence" value="ECO:0007669"/>
    <property type="project" value="TreeGrafter"/>
</dbReference>
<dbReference type="Pfam" id="PF00241">
    <property type="entry name" value="Cofilin_ADF"/>
    <property type="match status" value="2"/>
</dbReference>
<dbReference type="Proteomes" id="UP001208570">
    <property type="component" value="Unassembled WGS sequence"/>
</dbReference>
<dbReference type="PROSITE" id="PS51263">
    <property type="entry name" value="ADF_H"/>
    <property type="match status" value="1"/>
</dbReference>
<keyword evidence="11" id="KW-1185">Reference proteome</keyword>
<dbReference type="GO" id="GO:0010591">
    <property type="term" value="P:regulation of lamellipodium assembly"/>
    <property type="evidence" value="ECO:0007669"/>
    <property type="project" value="TreeGrafter"/>
</dbReference>
<name>A0AAD9MZU9_9ANNE</name>
<dbReference type="AlphaFoldDB" id="A0AAD9MZU9"/>
<feature type="domain" description="ADF-H" evidence="9">
    <location>
        <begin position="145"/>
        <end position="281"/>
    </location>
</feature>
<comment type="similarity">
    <text evidence="2">Belongs to the actin-binding proteins ADF family. Twinfilin subfamily.</text>
</comment>
<keyword evidence="3" id="KW-0963">Cytoplasm</keyword>
<comment type="subunit">
    <text evidence="7">Interacts with G-actin; ADP-actin form.</text>
</comment>
<dbReference type="FunFam" id="3.40.20.10:FF:000007">
    <property type="entry name" value="Twinfilin-1 isoform 1"/>
    <property type="match status" value="1"/>
</dbReference>
<dbReference type="GO" id="GO:0010976">
    <property type="term" value="P:positive regulation of neuron projection development"/>
    <property type="evidence" value="ECO:0007669"/>
    <property type="project" value="TreeGrafter"/>
</dbReference>
<dbReference type="CDD" id="cd11284">
    <property type="entry name" value="ADF_Twf-C_like"/>
    <property type="match status" value="1"/>
</dbReference>
<comment type="subcellular location">
    <subcellularLocation>
        <location evidence="1">Cytoplasm</location>
        <location evidence="1">Cytoskeleton</location>
    </subcellularLocation>
</comment>
<dbReference type="GO" id="GO:0051015">
    <property type="term" value="F:actin filament binding"/>
    <property type="evidence" value="ECO:0007669"/>
    <property type="project" value="TreeGrafter"/>
</dbReference>
<dbReference type="GO" id="GO:0005884">
    <property type="term" value="C:actin filament"/>
    <property type="evidence" value="ECO:0007669"/>
    <property type="project" value="TreeGrafter"/>
</dbReference>
<gene>
    <name evidence="10" type="ORF">LSH36_360g02036</name>
</gene>
<keyword evidence="4" id="KW-0677">Repeat</keyword>
<evidence type="ECO:0000313" key="11">
    <source>
        <dbReference type="Proteomes" id="UP001208570"/>
    </source>
</evidence>
<sequence length="314" mass="36019">MSHQTGITASDDLRSFFAAAKEGQVRTIKVSIKNEQLMLDDCKNAEGSWQDDWDKTVLPLLEEAQPCYILYRLDSRESTGYQWVYMSYSPDYSPHELSLRGYQKHVSSQKAPAPLTNAEEELEEIKKNETQVDISVDSKHQTMQGVAFPISQEAMDKLNQLKHGSPNYVQLKIDLDQERILLASFDNTDIHHLSSRIPKDHARYHFFIYKHSHEGDFLESIVFIYSMPGYSCPIKERMLYSSCKSPLLSMVEDHIGLQVVRRIEVDNPSEVTEQFLYEEVHPKVTIVKQQFAKPKGPAGRGPKRLTRPTQAAEK</sequence>
<organism evidence="10 11">
    <name type="scientific">Paralvinella palmiformis</name>
    <dbReference type="NCBI Taxonomy" id="53620"/>
    <lineage>
        <taxon>Eukaryota</taxon>
        <taxon>Metazoa</taxon>
        <taxon>Spiralia</taxon>
        <taxon>Lophotrochozoa</taxon>
        <taxon>Annelida</taxon>
        <taxon>Polychaeta</taxon>
        <taxon>Sedentaria</taxon>
        <taxon>Canalipalpata</taxon>
        <taxon>Terebellida</taxon>
        <taxon>Terebelliformia</taxon>
        <taxon>Alvinellidae</taxon>
        <taxon>Paralvinella</taxon>
    </lineage>
</organism>
<dbReference type="CDD" id="cd11285">
    <property type="entry name" value="ADF_Twf-N_like"/>
    <property type="match status" value="1"/>
</dbReference>
<keyword evidence="6" id="KW-0206">Cytoskeleton</keyword>
<evidence type="ECO:0000256" key="3">
    <source>
        <dbReference type="ARBA" id="ARBA00022490"/>
    </source>
</evidence>
<dbReference type="PANTHER" id="PTHR13759">
    <property type="entry name" value="TWINFILIN"/>
    <property type="match status" value="1"/>
</dbReference>
<dbReference type="GO" id="GO:0003785">
    <property type="term" value="F:actin monomer binding"/>
    <property type="evidence" value="ECO:0007669"/>
    <property type="project" value="TreeGrafter"/>
</dbReference>
<evidence type="ECO:0000256" key="8">
    <source>
        <dbReference type="SAM" id="MobiDB-lite"/>
    </source>
</evidence>
<protein>
    <recommendedName>
        <fullName evidence="9">ADF-H domain-containing protein</fullName>
    </recommendedName>
</protein>
<dbReference type="GO" id="GO:0051016">
    <property type="term" value="P:barbed-end actin filament capping"/>
    <property type="evidence" value="ECO:0007669"/>
    <property type="project" value="TreeGrafter"/>
</dbReference>
<dbReference type="PANTHER" id="PTHR13759:SF1">
    <property type="entry name" value="TWINFILIN"/>
    <property type="match status" value="1"/>
</dbReference>
<comment type="caution">
    <text evidence="10">The sequence shown here is derived from an EMBL/GenBank/DDBJ whole genome shotgun (WGS) entry which is preliminary data.</text>
</comment>
<evidence type="ECO:0000256" key="1">
    <source>
        <dbReference type="ARBA" id="ARBA00004245"/>
    </source>
</evidence>
<dbReference type="SMART" id="SM00102">
    <property type="entry name" value="ADF"/>
    <property type="match status" value="1"/>
</dbReference>
<evidence type="ECO:0000256" key="6">
    <source>
        <dbReference type="ARBA" id="ARBA00023212"/>
    </source>
</evidence>
<evidence type="ECO:0000256" key="4">
    <source>
        <dbReference type="ARBA" id="ARBA00022737"/>
    </source>
</evidence>
<evidence type="ECO:0000256" key="2">
    <source>
        <dbReference type="ARBA" id="ARBA00009557"/>
    </source>
</evidence>
<evidence type="ECO:0000256" key="7">
    <source>
        <dbReference type="ARBA" id="ARBA00038532"/>
    </source>
</evidence>
<accession>A0AAD9MZU9</accession>
<dbReference type="InterPro" id="IPR028458">
    <property type="entry name" value="Twinfilin"/>
</dbReference>
<dbReference type="EMBL" id="JAODUP010000360">
    <property type="protein sequence ID" value="KAK2151540.1"/>
    <property type="molecule type" value="Genomic_DNA"/>
</dbReference>
<feature type="region of interest" description="Disordered" evidence="8">
    <location>
        <begin position="291"/>
        <end position="314"/>
    </location>
</feature>
<dbReference type="SUPFAM" id="SSF55753">
    <property type="entry name" value="Actin depolymerizing proteins"/>
    <property type="match status" value="2"/>
</dbReference>
<keyword evidence="5" id="KW-0009">Actin-binding</keyword>
<dbReference type="InterPro" id="IPR002108">
    <property type="entry name" value="ADF-H"/>
</dbReference>
<evidence type="ECO:0000259" key="9">
    <source>
        <dbReference type="PROSITE" id="PS51263"/>
    </source>
</evidence>
<dbReference type="GO" id="GO:0030042">
    <property type="term" value="P:actin filament depolymerization"/>
    <property type="evidence" value="ECO:0007669"/>
    <property type="project" value="TreeGrafter"/>
</dbReference>
<evidence type="ECO:0000313" key="10">
    <source>
        <dbReference type="EMBL" id="KAK2151540.1"/>
    </source>
</evidence>
<evidence type="ECO:0000256" key="5">
    <source>
        <dbReference type="ARBA" id="ARBA00023203"/>
    </source>
</evidence>
<reference evidence="10" key="1">
    <citation type="journal article" date="2023" name="Mol. Biol. Evol.">
        <title>Third-Generation Sequencing Reveals the Adaptive Role of the Epigenome in Three Deep-Sea Polychaetes.</title>
        <authorList>
            <person name="Perez M."/>
            <person name="Aroh O."/>
            <person name="Sun Y."/>
            <person name="Lan Y."/>
            <person name="Juniper S.K."/>
            <person name="Young C.R."/>
            <person name="Angers B."/>
            <person name="Qian P.Y."/>
        </authorList>
    </citation>
    <scope>NUCLEOTIDE SEQUENCE</scope>
    <source>
        <strain evidence="10">P08H-3</strain>
    </source>
</reference>
<proteinExistence type="inferred from homology"/>
<dbReference type="Gene3D" id="3.40.20.10">
    <property type="entry name" value="Severin"/>
    <property type="match status" value="2"/>
</dbReference>
<dbReference type="InterPro" id="IPR029006">
    <property type="entry name" value="ADF-H/Gelsolin-like_dom_sf"/>
</dbReference>